<reference evidence="1" key="1">
    <citation type="submission" date="2018-06" db="EMBL/GenBank/DDBJ databases">
        <authorList>
            <person name="Zhirakovskaya E."/>
        </authorList>
    </citation>
    <scope>NUCLEOTIDE SEQUENCE</scope>
</reference>
<dbReference type="Pfam" id="PF13489">
    <property type="entry name" value="Methyltransf_23"/>
    <property type="match status" value="1"/>
</dbReference>
<dbReference type="AlphaFoldDB" id="A0A3B1DQA7"/>
<protein>
    <submittedName>
        <fullName evidence="1">Uncharacterized protein</fullName>
    </submittedName>
</protein>
<dbReference type="Gene3D" id="3.40.50.150">
    <property type="entry name" value="Vaccinia Virus protein VP39"/>
    <property type="match status" value="1"/>
</dbReference>
<proteinExistence type="predicted"/>
<sequence>MKISVNKPCCICNEDESKVLFKTRYREHKYPGTFIIHQCAGCGLIFNSPRLKDQELAHLYGQNYYFFHRKDVIEFERIIAMYQRTVALMEDKINQKCVAEIGSAKGYFLAVLKELGWQTQGIEISPEASSFARDKFTLKTYTGTLAQYAQTDDIQKMPLVIAIDLIEHVSDPVAFIQAAGKIVEQDGFLLIDTPNGNARNISVEGVKWQGFNPFHIFLFSIKNLTQLLESNGFKVKKTFSYGNILTQNSYKQKIKRCIKDTFITALSGLGLLNAVRRIKNHDFSKMALDAQLAQTVKTMKLNGDYFTTKDSRGELAQKYRGDNIVVMAKKL</sequence>
<accession>A0A3B1DQA7</accession>
<dbReference type="PANTHER" id="PTHR43861:SF6">
    <property type="entry name" value="METHYLTRANSFERASE TYPE 11"/>
    <property type="match status" value="1"/>
</dbReference>
<name>A0A3B1DQA7_9ZZZZ</name>
<evidence type="ECO:0000313" key="1">
    <source>
        <dbReference type="EMBL" id="VAX38258.1"/>
    </source>
</evidence>
<organism evidence="1">
    <name type="scientific">hydrothermal vent metagenome</name>
    <dbReference type="NCBI Taxonomy" id="652676"/>
    <lineage>
        <taxon>unclassified sequences</taxon>
        <taxon>metagenomes</taxon>
        <taxon>ecological metagenomes</taxon>
    </lineage>
</organism>
<dbReference type="EMBL" id="UOGJ01000153">
    <property type="protein sequence ID" value="VAX38258.1"/>
    <property type="molecule type" value="Genomic_DNA"/>
</dbReference>
<gene>
    <name evidence="1" type="ORF">MNBD_UNCLBAC01-2035</name>
</gene>
<dbReference type="SUPFAM" id="SSF53335">
    <property type="entry name" value="S-adenosyl-L-methionine-dependent methyltransferases"/>
    <property type="match status" value="1"/>
</dbReference>
<dbReference type="PANTHER" id="PTHR43861">
    <property type="entry name" value="TRANS-ACONITATE 2-METHYLTRANSFERASE-RELATED"/>
    <property type="match status" value="1"/>
</dbReference>
<dbReference type="InterPro" id="IPR029063">
    <property type="entry name" value="SAM-dependent_MTases_sf"/>
</dbReference>